<evidence type="ECO:0000256" key="2">
    <source>
        <dbReference type="SAM" id="Phobius"/>
    </source>
</evidence>
<keyword evidence="5" id="KW-1185">Reference proteome</keyword>
<name>A0A0F6W7L9_9BACT</name>
<sequence>MQQIPGTVACARCGKALPSLATFCDGCGARVAPAAALPSMAAAPAIAAVAMPTARAGFVAAGRGMPICHSCGAIAPTKRSSCGTCGAAIGTSLEAVPPRADGAYWVQVRTELTCRQCGRRSPLDALDLDGTVQCGHCGAAQAFDVDAWSEGLAHAHGVGDLAAPSMRGRDVALPGGNPFADIGDDSAHATLETSGMSIENGVMKTRNLALTATPGQPLCTACGCPLDVEVRVDEATTRCVGCGDRAQYRFPVRAKNMAAGLVAAIGDDLRIDRPDARLDATSAGMVVAVRCPSCGAGLEVPEGAHAARCTYCGTQCRIPSRTLLALKKSPGAAAPWWMLFRGGSALRERLAHGGTSVDADELGGDDEDEVEEPRPRKKRKARKHTMLPMVDVARTPAEEAVSWALQIVVPLSVLVLVGITLFGNVVLGWAQGRTSKELPAITAPY</sequence>
<accession>A0A0F6W7L9</accession>
<reference evidence="4 5" key="1">
    <citation type="submission" date="2015-03" db="EMBL/GenBank/DDBJ databases">
        <title>Genome assembly of Sandaracinus amylolyticus DSM 53668.</title>
        <authorList>
            <person name="Sharma G."/>
            <person name="Subramanian S."/>
        </authorList>
    </citation>
    <scope>NUCLEOTIDE SEQUENCE [LARGE SCALE GENOMIC DNA]</scope>
    <source>
        <strain evidence="4 5">DSM 53668</strain>
    </source>
</reference>
<dbReference type="EMBL" id="CP011125">
    <property type="protein sequence ID" value="AKF09333.1"/>
    <property type="molecule type" value="Genomic_DNA"/>
</dbReference>
<feature type="transmembrane region" description="Helical" evidence="2">
    <location>
        <begin position="403"/>
        <end position="427"/>
    </location>
</feature>
<dbReference type="RefSeq" id="WP_053236389.1">
    <property type="nucleotide sequence ID" value="NZ_CP011125.1"/>
</dbReference>
<evidence type="ECO:0000313" key="5">
    <source>
        <dbReference type="Proteomes" id="UP000034883"/>
    </source>
</evidence>
<dbReference type="Proteomes" id="UP000034883">
    <property type="component" value="Chromosome"/>
</dbReference>
<evidence type="ECO:0000259" key="3">
    <source>
        <dbReference type="Pfam" id="PF12773"/>
    </source>
</evidence>
<evidence type="ECO:0000313" key="4">
    <source>
        <dbReference type="EMBL" id="AKF09333.1"/>
    </source>
</evidence>
<feature type="domain" description="DZANK-type" evidence="3">
    <location>
        <begin position="10"/>
        <end position="86"/>
    </location>
</feature>
<organism evidence="4 5">
    <name type="scientific">Sandaracinus amylolyticus</name>
    <dbReference type="NCBI Taxonomy" id="927083"/>
    <lineage>
        <taxon>Bacteria</taxon>
        <taxon>Pseudomonadati</taxon>
        <taxon>Myxococcota</taxon>
        <taxon>Polyangia</taxon>
        <taxon>Polyangiales</taxon>
        <taxon>Sandaracinaceae</taxon>
        <taxon>Sandaracinus</taxon>
    </lineage>
</organism>
<dbReference type="KEGG" id="samy:DB32_006482"/>
<dbReference type="AlphaFoldDB" id="A0A0F6W7L9"/>
<evidence type="ECO:0000256" key="1">
    <source>
        <dbReference type="SAM" id="MobiDB-lite"/>
    </source>
</evidence>
<keyword evidence="2" id="KW-0472">Membrane</keyword>
<dbReference type="OrthoDB" id="5514548at2"/>
<feature type="region of interest" description="Disordered" evidence="1">
    <location>
        <begin position="355"/>
        <end position="383"/>
    </location>
</feature>
<keyword evidence="2" id="KW-0812">Transmembrane</keyword>
<gene>
    <name evidence="4" type="ORF">DB32_006482</name>
</gene>
<keyword evidence="2" id="KW-1133">Transmembrane helix</keyword>
<dbReference type="Pfam" id="PF12773">
    <property type="entry name" value="DZR"/>
    <property type="match status" value="1"/>
</dbReference>
<protein>
    <recommendedName>
        <fullName evidence="3">DZANK-type domain-containing protein</fullName>
    </recommendedName>
</protein>
<feature type="compositionally biased region" description="Acidic residues" evidence="1">
    <location>
        <begin position="358"/>
        <end position="371"/>
    </location>
</feature>
<dbReference type="STRING" id="927083.DB32_006482"/>
<proteinExistence type="predicted"/>
<dbReference type="InterPro" id="IPR025874">
    <property type="entry name" value="DZR"/>
</dbReference>